<dbReference type="InterPro" id="IPR045269">
    <property type="entry name" value="Atg1-like"/>
</dbReference>
<dbReference type="EMBL" id="CAUOFW020003891">
    <property type="protein sequence ID" value="CAK9162552.1"/>
    <property type="molecule type" value="Genomic_DNA"/>
</dbReference>
<dbReference type="AlphaFoldDB" id="A0ABC8T679"/>
<evidence type="ECO:0000313" key="5">
    <source>
        <dbReference type="Proteomes" id="UP001642360"/>
    </source>
</evidence>
<dbReference type="GO" id="GO:0005524">
    <property type="term" value="F:ATP binding"/>
    <property type="evidence" value="ECO:0007669"/>
    <property type="project" value="UniProtKB-KW"/>
</dbReference>
<accession>A0ABC8T679</accession>
<comment type="caution">
    <text evidence="4">The sequence shown here is derived from an EMBL/GenBank/DDBJ whole genome shotgun (WGS) entry which is preliminary data.</text>
</comment>
<keyword evidence="2" id="KW-0067">ATP-binding</keyword>
<dbReference type="Gene3D" id="1.10.510.10">
    <property type="entry name" value="Transferase(Phosphotransferase) domain 1"/>
    <property type="match status" value="1"/>
</dbReference>
<evidence type="ECO:0000256" key="1">
    <source>
        <dbReference type="ARBA" id="ARBA00022741"/>
    </source>
</evidence>
<dbReference type="PROSITE" id="PS50011">
    <property type="entry name" value="PROTEIN_KINASE_DOM"/>
    <property type="match status" value="1"/>
</dbReference>
<organism evidence="4 5">
    <name type="scientific">Ilex paraguariensis</name>
    <name type="common">yerba mate</name>
    <dbReference type="NCBI Taxonomy" id="185542"/>
    <lineage>
        <taxon>Eukaryota</taxon>
        <taxon>Viridiplantae</taxon>
        <taxon>Streptophyta</taxon>
        <taxon>Embryophyta</taxon>
        <taxon>Tracheophyta</taxon>
        <taxon>Spermatophyta</taxon>
        <taxon>Magnoliopsida</taxon>
        <taxon>eudicotyledons</taxon>
        <taxon>Gunneridae</taxon>
        <taxon>Pentapetalae</taxon>
        <taxon>asterids</taxon>
        <taxon>campanulids</taxon>
        <taxon>Aquifoliales</taxon>
        <taxon>Aquifoliaceae</taxon>
        <taxon>Ilex</taxon>
    </lineage>
</organism>
<dbReference type="PANTHER" id="PTHR24348">
    <property type="entry name" value="SERINE/THREONINE-PROTEIN KINASE UNC-51-RELATED"/>
    <property type="match status" value="1"/>
</dbReference>
<dbReference type="InterPro" id="IPR011009">
    <property type="entry name" value="Kinase-like_dom_sf"/>
</dbReference>
<reference evidence="4 5" key="1">
    <citation type="submission" date="2024-02" db="EMBL/GenBank/DDBJ databases">
        <authorList>
            <person name="Vignale AGUSTIN F."/>
            <person name="Sosa J E."/>
            <person name="Modenutti C."/>
        </authorList>
    </citation>
    <scope>NUCLEOTIDE SEQUENCE [LARGE SCALE GENOMIC DNA]</scope>
</reference>
<evidence type="ECO:0000259" key="3">
    <source>
        <dbReference type="PROSITE" id="PS50011"/>
    </source>
</evidence>
<evidence type="ECO:0000256" key="2">
    <source>
        <dbReference type="ARBA" id="ARBA00022840"/>
    </source>
</evidence>
<dbReference type="Proteomes" id="UP001642360">
    <property type="component" value="Unassembled WGS sequence"/>
</dbReference>
<dbReference type="PANTHER" id="PTHR24348:SF53">
    <property type="entry name" value="SERINE_THREONINE-PROTEIN KINASE ATG1T"/>
    <property type="match status" value="1"/>
</dbReference>
<protein>
    <recommendedName>
        <fullName evidence="3">Protein kinase domain-containing protein</fullName>
    </recommendedName>
</protein>
<dbReference type="FunFam" id="3.30.200.20:FF:000042">
    <property type="entry name" value="Aurora kinase A"/>
    <property type="match status" value="1"/>
</dbReference>
<evidence type="ECO:0000313" key="4">
    <source>
        <dbReference type="EMBL" id="CAK9162552.1"/>
    </source>
</evidence>
<keyword evidence="1" id="KW-0547">Nucleotide-binding</keyword>
<proteinExistence type="predicted"/>
<gene>
    <name evidence="4" type="ORF">ILEXP_LOCUS31424</name>
</gene>
<feature type="domain" description="Protein kinase" evidence="3">
    <location>
        <begin position="19"/>
        <end position="131"/>
    </location>
</feature>
<sequence length="131" mass="14545">MESQIASSHSSDFVTIGDYVLSSKLGGGPLSTVWKAKHKTSGEMAALKQIQLSKLTRNLKNSLDCELNFLSSVNHPNIIRLLDFFKAKGCVFLVLEFCAGGNLASYIQLHGRVQEWIAKRFMRQLARDKSG</sequence>
<dbReference type="SUPFAM" id="SSF56112">
    <property type="entry name" value="Protein kinase-like (PK-like)"/>
    <property type="match status" value="1"/>
</dbReference>
<dbReference type="InterPro" id="IPR000719">
    <property type="entry name" value="Prot_kinase_dom"/>
</dbReference>
<dbReference type="SMART" id="SM00220">
    <property type="entry name" value="S_TKc"/>
    <property type="match status" value="1"/>
</dbReference>
<keyword evidence="5" id="KW-1185">Reference proteome</keyword>
<dbReference type="Pfam" id="PF00069">
    <property type="entry name" value="Pkinase"/>
    <property type="match status" value="1"/>
</dbReference>
<name>A0ABC8T679_9AQUA</name>